<evidence type="ECO:0008006" key="2">
    <source>
        <dbReference type="Google" id="ProtNLM"/>
    </source>
</evidence>
<dbReference type="EMBL" id="LAZR01001361">
    <property type="protein sequence ID" value="KKN45874.1"/>
    <property type="molecule type" value="Genomic_DNA"/>
</dbReference>
<organism evidence="1">
    <name type="scientific">marine sediment metagenome</name>
    <dbReference type="NCBI Taxonomy" id="412755"/>
    <lineage>
        <taxon>unclassified sequences</taxon>
        <taxon>metagenomes</taxon>
        <taxon>ecological metagenomes</taxon>
    </lineage>
</organism>
<sequence length="106" mass="11593">MHDEIHQNDIGTKFTVFLVDENQTPPEVDLEGATILEIRFKKPGGAVVVQTASIPSASGTVDGEIEYITVDGDLDEVGMWKIRGRVVLPTGTWTSSEDTFKVNAIF</sequence>
<proteinExistence type="predicted"/>
<dbReference type="AlphaFoldDB" id="A0A0F9QTY7"/>
<reference evidence="1" key="1">
    <citation type="journal article" date="2015" name="Nature">
        <title>Complex archaea that bridge the gap between prokaryotes and eukaryotes.</title>
        <authorList>
            <person name="Spang A."/>
            <person name="Saw J.H."/>
            <person name="Jorgensen S.L."/>
            <person name="Zaremba-Niedzwiedzka K."/>
            <person name="Martijn J."/>
            <person name="Lind A.E."/>
            <person name="van Eijk R."/>
            <person name="Schleper C."/>
            <person name="Guy L."/>
            <person name="Ettema T.J."/>
        </authorList>
    </citation>
    <scope>NUCLEOTIDE SEQUENCE</scope>
</reference>
<protein>
    <recommendedName>
        <fullName evidence="2">YtkA-like domain-containing protein</fullName>
    </recommendedName>
</protein>
<comment type="caution">
    <text evidence="1">The sequence shown here is derived from an EMBL/GenBank/DDBJ whole genome shotgun (WGS) entry which is preliminary data.</text>
</comment>
<evidence type="ECO:0000313" key="1">
    <source>
        <dbReference type="EMBL" id="KKN45874.1"/>
    </source>
</evidence>
<name>A0A0F9QTY7_9ZZZZ</name>
<accession>A0A0F9QTY7</accession>
<gene>
    <name evidence="1" type="ORF">LCGC14_0678690</name>
</gene>